<dbReference type="CDD" id="cd02394">
    <property type="entry name" value="KH-I_Vigilin_rpt6"/>
    <property type="match status" value="1"/>
</dbReference>
<feature type="domain" description="K Homology" evidence="5">
    <location>
        <begin position="60"/>
        <end position="141"/>
    </location>
</feature>
<dbReference type="PANTHER" id="PTHR10627:SF31">
    <property type="entry name" value="DODECA-SATELLITE-BINDING PROTEIN 1, ISOFORM A"/>
    <property type="match status" value="1"/>
</dbReference>
<feature type="domain" description="K Homology" evidence="5">
    <location>
        <begin position="554"/>
        <end position="617"/>
    </location>
</feature>
<organism evidence="6 7">
    <name type="scientific">Coniella lustricola</name>
    <dbReference type="NCBI Taxonomy" id="2025994"/>
    <lineage>
        <taxon>Eukaryota</taxon>
        <taxon>Fungi</taxon>
        <taxon>Dikarya</taxon>
        <taxon>Ascomycota</taxon>
        <taxon>Pezizomycotina</taxon>
        <taxon>Sordariomycetes</taxon>
        <taxon>Sordariomycetidae</taxon>
        <taxon>Diaporthales</taxon>
        <taxon>Schizoparmaceae</taxon>
        <taxon>Coniella</taxon>
    </lineage>
</organism>
<dbReference type="Pfam" id="PF00013">
    <property type="entry name" value="KH_1"/>
    <property type="match status" value="7"/>
</dbReference>
<accession>A0A2T2ZY71</accession>
<dbReference type="EMBL" id="KZ678567">
    <property type="protein sequence ID" value="PSR79383.1"/>
    <property type="molecule type" value="Genomic_DNA"/>
</dbReference>
<dbReference type="OrthoDB" id="10027144at2759"/>
<evidence type="ECO:0000313" key="7">
    <source>
        <dbReference type="Proteomes" id="UP000241462"/>
    </source>
</evidence>
<dbReference type="SMART" id="SM00322">
    <property type="entry name" value="KH"/>
    <property type="match status" value="9"/>
</dbReference>
<dbReference type="InterPro" id="IPR004087">
    <property type="entry name" value="KH_dom"/>
</dbReference>
<dbReference type="GO" id="GO:0005737">
    <property type="term" value="C:cytoplasm"/>
    <property type="evidence" value="ECO:0007669"/>
    <property type="project" value="TreeGrafter"/>
</dbReference>
<feature type="domain" description="K Homology" evidence="5">
    <location>
        <begin position="872"/>
        <end position="940"/>
    </location>
</feature>
<protein>
    <submittedName>
        <fullName evidence="6">Putative RNA binding effector protein Scp160</fullName>
    </submittedName>
</protein>
<evidence type="ECO:0000313" key="6">
    <source>
        <dbReference type="EMBL" id="PSR79383.1"/>
    </source>
</evidence>
<dbReference type="InterPro" id="IPR036612">
    <property type="entry name" value="KH_dom_type_1_sf"/>
</dbReference>
<dbReference type="InParanoid" id="A0A2T2ZY71"/>
<reference evidence="6 7" key="1">
    <citation type="journal article" date="2018" name="Mycol. Prog.">
        <title>Coniella lustricola, a new species from submerged detritus.</title>
        <authorList>
            <person name="Raudabaugh D.B."/>
            <person name="Iturriaga T."/>
            <person name="Carver A."/>
            <person name="Mondo S."/>
            <person name="Pangilinan J."/>
            <person name="Lipzen A."/>
            <person name="He G."/>
            <person name="Amirebrahimi M."/>
            <person name="Grigoriev I.V."/>
            <person name="Miller A.N."/>
        </authorList>
    </citation>
    <scope>NUCLEOTIDE SEQUENCE [LARGE SCALE GENOMIC DNA]</scope>
    <source>
        <strain evidence="6 7">B22-T-1</strain>
    </source>
</reference>
<evidence type="ECO:0000256" key="1">
    <source>
        <dbReference type="ARBA" id="ARBA00022737"/>
    </source>
</evidence>
<dbReference type="Proteomes" id="UP000241462">
    <property type="component" value="Unassembled WGS sequence"/>
</dbReference>
<evidence type="ECO:0000259" key="5">
    <source>
        <dbReference type="SMART" id="SM00322"/>
    </source>
</evidence>
<dbReference type="Gene3D" id="3.30.1370.10">
    <property type="entry name" value="K Homology domain, type 1"/>
    <property type="match status" value="9"/>
</dbReference>
<name>A0A2T2ZY71_9PEZI</name>
<evidence type="ECO:0000256" key="2">
    <source>
        <dbReference type="PROSITE-ProRule" id="PRU00117"/>
    </source>
</evidence>
<dbReference type="CDD" id="cd22408">
    <property type="entry name" value="KH-I_Vigilin_rpt4"/>
    <property type="match status" value="1"/>
</dbReference>
<feature type="domain" description="K Homology" evidence="5">
    <location>
        <begin position="791"/>
        <end position="868"/>
    </location>
</feature>
<keyword evidence="1" id="KW-0677">Repeat</keyword>
<feature type="region of interest" description="Disordered" evidence="4">
    <location>
        <begin position="663"/>
        <end position="699"/>
    </location>
</feature>
<keyword evidence="3" id="KW-0175">Coiled coil</keyword>
<proteinExistence type="predicted"/>
<dbReference type="STRING" id="2025994.A0A2T2ZY71"/>
<feature type="coiled-coil region" evidence="3">
    <location>
        <begin position="214"/>
        <end position="241"/>
    </location>
</feature>
<dbReference type="PROSITE" id="PS50084">
    <property type="entry name" value="KH_TYPE_1"/>
    <property type="match status" value="8"/>
</dbReference>
<evidence type="ECO:0000256" key="3">
    <source>
        <dbReference type="SAM" id="Coils"/>
    </source>
</evidence>
<dbReference type="Pfam" id="PF22952">
    <property type="entry name" value="KH_11"/>
    <property type="match status" value="1"/>
</dbReference>
<dbReference type="FunCoup" id="A0A2T2ZY71">
    <property type="interactions" value="661"/>
</dbReference>
<sequence length="1128" mass="124614">MKTPAQLKRPLHQIIQDINRSSRAQIKAVTGGASGQRFEAAGPQEAAQQALKELVKHIGSTQTIQVPIPSSARAHIIGRQGANIKSLQEKTGARIEIPKDDKKPAASGPVDDLDDEYINVKIEGNSISAAQAREQILKIIGERSAKVNTRVRDVPPEFYPFLANNFAPDASQASVRIPPHAHWSSEVSTAVPAPGQRPAFQPAQDHHIQLEGEREAVLALKQEIERRVAELREQLLLQQLEIQRGRHQFIIGHSGLSPEEFFDQTGCAIILPTDEDDDAITIVGPEDRIAEALEKAETLAQSMNMNNVDHLKWTNKQAPGKGAAHSKNVTRYLRHRNEIDRLEKQYRAHINTPFTQDGALPWELFLPQGQSTAAATSDIRSIFESHPPSRMRTVNVDPFYHPYMQNEVSRHVRDSYGVQLVVPAVTETGAPVLLVYEAPGAAGSPYEIPRAAPSPADVKAFEDGLRAAEKHIADLLREQDKIVAINVEVPVKFHDRLRRFIQKEQDKRGPNQIRIRVSNTGSTVTLRGPETATQRLADQVKAFVDQEKADEKERDFTLDFDFPQQYANHLIGKQGSRIRDLRDKFDVDIQVENGKVQLKGPKAKAAAARSHIESLGKELADETTKTLTVEPKFHRDLIGPEGKTVNRLQNRYNVMIFFPRADKSGKDEEGAEAAGGEAGKPRRQQAPDQIMIRGPSKGVSSSYDELKQLYDWVKEQSHTATVTVQRKQLPSLIGQGGAAMEQLRQQTETRIDVPNDRDSDEPLVEITIKGKKANVEKAKKILEEKKAAFDDTVSKTIDVERKYHRALIGSGGAHLREMVNKAGGPDDARERARLIQFPKQEADGNTITLEGRSAVVENLVKQIQDFVAVRDSQVTTTIDVPTEKHRSLIGRGGETKKRLEEQFSVSIDIPRQGTSDTAVKITGQEAAVEKAKEHIANLTKDKPSETVQVPRNLHQAISNNGQFFRKLRNDFHVTVDHAGQNPPARSAAAPRANGGALPLIIDEADEEAHSWNVVSSASDEDGEIPWVLRGSAEDIEKAKTAINNAVNQAKDNVTGYLVLPDPKTYRHVIGQGGSKVNSIRKQSGCKINVPRDNGEAIEVIGTKEGVEKAKDLILVAVRDGQNGSKARE</sequence>
<keyword evidence="7" id="KW-1185">Reference proteome</keyword>
<dbReference type="GO" id="GO:0003729">
    <property type="term" value="F:mRNA binding"/>
    <property type="evidence" value="ECO:0007669"/>
    <property type="project" value="TreeGrafter"/>
</dbReference>
<dbReference type="InterPro" id="IPR054548">
    <property type="entry name" value="SCP160-like_KH"/>
</dbReference>
<feature type="domain" description="K Homology" evidence="5">
    <location>
        <begin position="716"/>
        <end position="787"/>
    </location>
</feature>
<keyword evidence="2" id="KW-0694">RNA-binding</keyword>
<dbReference type="AlphaFoldDB" id="A0A2T2ZY71"/>
<dbReference type="InterPro" id="IPR004088">
    <property type="entry name" value="KH_dom_type_1"/>
</dbReference>
<gene>
    <name evidence="6" type="ORF">BD289DRAFT_442424</name>
</gene>
<dbReference type="SUPFAM" id="SSF54791">
    <property type="entry name" value="Eukaryotic type KH-domain (KH-domain type I)"/>
    <property type="match status" value="7"/>
</dbReference>
<feature type="domain" description="K Homology" evidence="5">
    <location>
        <begin position="941"/>
        <end position="1047"/>
    </location>
</feature>
<feature type="domain" description="K Homology" evidence="5">
    <location>
        <begin position="234"/>
        <end position="301"/>
    </location>
</feature>
<dbReference type="PANTHER" id="PTHR10627">
    <property type="entry name" value="SCP160"/>
    <property type="match status" value="1"/>
</dbReference>
<feature type="domain" description="K Homology" evidence="5">
    <location>
        <begin position="1051"/>
        <end position="1118"/>
    </location>
</feature>
<feature type="domain" description="K Homology" evidence="5">
    <location>
        <begin position="621"/>
        <end position="711"/>
    </location>
</feature>
<evidence type="ECO:0000256" key="4">
    <source>
        <dbReference type="SAM" id="MobiDB-lite"/>
    </source>
</evidence>